<dbReference type="EMBL" id="CAJOBJ010004066">
    <property type="protein sequence ID" value="CAF3987786.1"/>
    <property type="molecule type" value="Genomic_DNA"/>
</dbReference>
<dbReference type="Proteomes" id="UP000676336">
    <property type="component" value="Unassembled WGS sequence"/>
</dbReference>
<dbReference type="OrthoDB" id="10006739at2759"/>
<dbReference type="AlphaFoldDB" id="A0A816HCU5"/>
<evidence type="ECO:0000313" key="2">
    <source>
        <dbReference type="EMBL" id="CAF1960768.1"/>
    </source>
</evidence>
<gene>
    <name evidence="3" type="ORF">GIL414_LOCUS11036</name>
    <name evidence="1" type="ORF">KQP761_LOCUS37924</name>
    <name evidence="2" type="ORF">MBJ925_LOCUS6351</name>
    <name evidence="4" type="ORF">SMN809_LOCUS11607</name>
</gene>
<proteinExistence type="predicted"/>
<accession>A0A816HCU5</accession>
<dbReference type="EMBL" id="CAJOBI010004227">
    <property type="protein sequence ID" value="CAF3994902.1"/>
    <property type="molecule type" value="Genomic_DNA"/>
</dbReference>
<dbReference type="EMBL" id="CAJNOW010021464">
    <property type="protein sequence ID" value="CAF1684364.1"/>
    <property type="molecule type" value="Genomic_DNA"/>
</dbReference>
<dbReference type="Proteomes" id="UP000663834">
    <property type="component" value="Unassembled WGS sequence"/>
</dbReference>
<evidence type="ECO:0008006" key="6">
    <source>
        <dbReference type="Google" id="ProtNLM"/>
    </source>
</evidence>
<dbReference type="SUPFAM" id="SSF56399">
    <property type="entry name" value="ADP-ribosylation"/>
    <property type="match status" value="1"/>
</dbReference>
<evidence type="ECO:0000313" key="4">
    <source>
        <dbReference type="EMBL" id="CAF3994902.1"/>
    </source>
</evidence>
<reference evidence="1" key="1">
    <citation type="submission" date="2021-02" db="EMBL/GenBank/DDBJ databases">
        <authorList>
            <person name="Nowell W R."/>
        </authorList>
    </citation>
    <scope>NUCLEOTIDE SEQUENCE</scope>
</reference>
<dbReference type="Proteomes" id="UP000681720">
    <property type="component" value="Unassembled WGS sequence"/>
</dbReference>
<comment type="caution">
    <text evidence="1">The sequence shown here is derived from an EMBL/GenBank/DDBJ whole genome shotgun (WGS) entry which is preliminary data.</text>
</comment>
<dbReference type="Proteomes" id="UP000663824">
    <property type="component" value="Unassembled WGS sequence"/>
</dbReference>
<evidence type="ECO:0000313" key="3">
    <source>
        <dbReference type="EMBL" id="CAF3987786.1"/>
    </source>
</evidence>
<organism evidence="1 5">
    <name type="scientific">Rotaria magnacalcarata</name>
    <dbReference type="NCBI Taxonomy" id="392030"/>
    <lineage>
        <taxon>Eukaryota</taxon>
        <taxon>Metazoa</taxon>
        <taxon>Spiralia</taxon>
        <taxon>Gnathifera</taxon>
        <taxon>Rotifera</taxon>
        <taxon>Eurotatoria</taxon>
        <taxon>Bdelloidea</taxon>
        <taxon>Philodinida</taxon>
        <taxon>Philodinidae</taxon>
        <taxon>Rotaria</taxon>
    </lineage>
</organism>
<evidence type="ECO:0000313" key="1">
    <source>
        <dbReference type="EMBL" id="CAF1684364.1"/>
    </source>
</evidence>
<dbReference type="PROSITE" id="PS51996">
    <property type="entry name" value="TR_MART"/>
    <property type="match status" value="1"/>
</dbReference>
<dbReference type="EMBL" id="CAJNRE010001877">
    <property type="protein sequence ID" value="CAF1960768.1"/>
    <property type="molecule type" value="Genomic_DNA"/>
</dbReference>
<protein>
    <recommendedName>
        <fullName evidence="6">Mono(ADP-ribosyl)transferase</fullName>
    </recommendedName>
</protein>
<name>A0A816HCU5_9BILA</name>
<dbReference type="Gene3D" id="3.90.176.10">
    <property type="entry name" value="Toxin ADP-ribosyltransferase, Chain A, domain 1"/>
    <property type="match status" value="1"/>
</dbReference>
<evidence type="ECO:0000313" key="5">
    <source>
        <dbReference type="Proteomes" id="UP000663834"/>
    </source>
</evidence>
<sequence>MGTSWSTAAAQNEQDSMEDHRCYIKSPVTRTAYEWHLNDLDNTTLKKAKKIHSYYENLHKPRHWLIAFFLRSSKIVSDSVNAIQRGYLDHISAAKRRDIGKDIDEYFKIAGESNDPTFVLRAYSKSKEFTKKMNGDMAKNTYHELTLYCTPLNCNVLARTQDGIQAFITILFHHRLDEQRCVNNITVYRGFAIDSECVLKGYETGAIIITTTFLSTSNDLEVAALFRNSGEDSTKPNQIFLLCTYKIHNYRRTALNMAGISQYPEENEVLIYPYVPFRIISYVKKRIEETGKQQVDVELEEIGDDYCDAPNGVPCTCDI</sequence>